<dbReference type="InterPro" id="IPR051819">
    <property type="entry name" value="PTS_sugar-specific_EIIB"/>
</dbReference>
<protein>
    <submittedName>
        <fullName evidence="9">Phosphotransferase system cellobiose-specific component IIB</fullName>
    </submittedName>
</protein>
<evidence type="ECO:0000256" key="5">
    <source>
        <dbReference type="ARBA" id="ARBA00022683"/>
    </source>
</evidence>
<dbReference type="PANTHER" id="PTHR34581:SF2">
    <property type="entry name" value="PTS SYSTEM N,N'-DIACETYLCHITOBIOSE-SPECIFIC EIIB COMPONENT"/>
    <property type="match status" value="1"/>
</dbReference>
<feature type="modified residue" description="Phosphocysteine; by EIIA" evidence="7">
    <location>
        <position position="7"/>
    </location>
</feature>
<dbReference type="CDD" id="cd05564">
    <property type="entry name" value="PTS_IIB_chitobiose_lichenan"/>
    <property type="match status" value="1"/>
</dbReference>
<dbReference type="InterPro" id="IPR036095">
    <property type="entry name" value="PTS_EIIB-like_sf"/>
</dbReference>
<reference evidence="9 10" key="1">
    <citation type="submission" date="2012-03" db="EMBL/GenBank/DDBJ databases">
        <title>Complete sequence of chromosome of Thermoanaerobacterium thermosaccharolyticum M0795.</title>
        <authorList>
            <consortium name="US DOE Joint Genome Institute"/>
            <person name="Lucas S."/>
            <person name="Han J."/>
            <person name="Lapidus A."/>
            <person name="Cheng J.-F."/>
            <person name="Goodwin L."/>
            <person name="Pitluck S."/>
            <person name="Peters L."/>
            <person name="Teshima H."/>
            <person name="Detter J.C."/>
            <person name="Han C."/>
            <person name="Tapia R."/>
            <person name="Land M."/>
            <person name="Hauser L."/>
            <person name="Kyrpides N."/>
            <person name="Ivanova N."/>
            <person name="Pagani I."/>
            <person name="Feinberg L."/>
            <person name="Folden J."/>
            <person name="Hogsett D."/>
            <person name="Shaw J."/>
            <person name="Woyke T."/>
        </authorList>
    </citation>
    <scope>NUCLEOTIDE SEQUENCE [LARGE SCALE GENOMIC DNA]</scope>
    <source>
        <strain evidence="9 10">M0795</strain>
    </source>
</reference>
<dbReference type="InterPro" id="IPR003501">
    <property type="entry name" value="PTS_EIIB_2/3"/>
</dbReference>
<proteinExistence type="predicted"/>
<evidence type="ECO:0000256" key="7">
    <source>
        <dbReference type="PROSITE-ProRule" id="PRU00423"/>
    </source>
</evidence>
<dbReference type="Gene3D" id="3.40.50.2300">
    <property type="match status" value="1"/>
</dbReference>
<keyword evidence="3" id="KW-0762">Sugar transport</keyword>
<feature type="domain" description="PTS EIIB type-3" evidence="8">
    <location>
        <begin position="1"/>
        <end position="102"/>
    </location>
</feature>
<dbReference type="SUPFAM" id="SSF52794">
    <property type="entry name" value="PTS system IIB component-like"/>
    <property type="match status" value="1"/>
</dbReference>
<evidence type="ECO:0000256" key="2">
    <source>
        <dbReference type="ARBA" id="ARBA00022553"/>
    </source>
</evidence>
<dbReference type="RefSeq" id="WP_015312427.1">
    <property type="nucleotide sequence ID" value="NC_019970.1"/>
</dbReference>
<dbReference type="EMBL" id="CP003066">
    <property type="protein sequence ID" value="AGB19977.1"/>
    <property type="molecule type" value="Genomic_DNA"/>
</dbReference>
<dbReference type="InterPro" id="IPR013012">
    <property type="entry name" value="PTS_EIIB_3"/>
</dbReference>
<keyword evidence="6" id="KW-0418">Kinase</keyword>
<dbReference type="GO" id="GO:0008982">
    <property type="term" value="F:protein-N(PI)-phosphohistidine-sugar phosphotransferase activity"/>
    <property type="evidence" value="ECO:0007669"/>
    <property type="project" value="InterPro"/>
</dbReference>
<accession>L0IPQ5</accession>
<keyword evidence="5" id="KW-0598">Phosphotransferase system</keyword>
<dbReference type="GO" id="GO:0016301">
    <property type="term" value="F:kinase activity"/>
    <property type="evidence" value="ECO:0007669"/>
    <property type="project" value="UniProtKB-KW"/>
</dbReference>
<keyword evidence="2" id="KW-0597">Phosphoprotein</keyword>
<evidence type="ECO:0000256" key="1">
    <source>
        <dbReference type="ARBA" id="ARBA00022448"/>
    </source>
</evidence>
<evidence type="ECO:0000313" key="9">
    <source>
        <dbReference type="EMBL" id="AGB19977.1"/>
    </source>
</evidence>
<dbReference type="PANTHER" id="PTHR34581">
    <property type="entry name" value="PTS SYSTEM N,N'-DIACETYLCHITOBIOSE-SPECIFIC EIIB COMPONENT"/>
    <property type="match status" value="1"/>
</dbReference>
<dbReference type="KEGG" id="tto:Thethe_02408"/>
<evidence type="ECO:0000256" key="6">
    <source>
        <dbReference type="ARBA" id="ARBA00022777"/>
    </source>
</evidence>
<dbReference type="Pfam" id="PF02302">
    <property type="entry name" value="PTS_IIB"/>
    <property type="match status" value="1"/>
</dbReference>
<evidence type="ECO:0000259" key="8">
    <source>
        <dbReference type="PROSITE" id="PS51100"/>
    </source>
</evidence>
<evidence type="ECO:0000256" key="4">
    <source>
        <dbReference type="ARBA" id="ARBA00022679"/>
    </source>
</evidence>
<dbReference type="PROSITE" id="PS51100">
    <property type="entry name" value="PTS_EIIB_TYPE_3"/>
    <property type="match status" value="1"/>
</dbReference>
<dbReference type="HOGENOM" id="CLU_147323_2_1_9"/>
<sequence>MKILLICSSGMSSSLLAKKIKKAADDKGIDAEVWAVSTDALDNNLPNADIVLLGPQIRFMQKKISEVASVYNVPVDVIDAKDYGMCNGANVLEKALKLLNRQ</sequence>
<dbReference type="AlphaFoldDB" id="L0IPQ5"/>
<evidence type="ECO:0000313" key="10">
    <source>
        <dbReference type="Proteomes" id="UP000010845"/>
    </source>
</evidence>
<evidence type="ECO:0000256" key="3">
    <source>
        <dbReference type="ARBA" id="ARBA00022597"/>
    </source>
</evidence>
<dbReference type="Proteomes" id="UP000010845">
    <property type="component" value="Chromosome"/>
</dbReference>
<keyword evidence="1" id="KW-0813">Transport</keyword>
<keyword evidence="4 9" id="KW-0808">Transferase</keyword>
<dbReference type="GO" id="GO:0009401">
    <property type="term" value="P:phosphoenolpyruvate-dependent sugar phosphotransferase system"/>
    <property type="evidence" value="ECO:0007669"/>
    <property type="project" value="UniProtKB-KW"/>
</dbReference>
<dbReference type="PATRIC" id="fig|698948.3.peg.2391"/>
<name>L0IPQ5_THETR</name>
<organism evidence="9 10">
    <name type="scientific">Thermoanaerobacterium thermosaccharolyticum M0795</name>
    <dbReference type="NCBI Taxonomy" id="698948"/>
    <lineage>
        <taxon>Bacteria</taxon>
        <taxon>Bacillati</taxon>
        <taxon>Bacillota</taxon>
        <taxon>Clostridia</taxon>
        <taxon>Thermoanaerobacterales</taxon>
        <taxon>Thermoanaerobacteraceae</taxon>
        <taxon>Thermoanaerobacterium</taxon>
    </lineage>
</organism>
<gene>
    <name evidence="9" type="ORF">Thethe_02408</name>
</gene>